<evidence type="ECO:0000259" key="8">
    <source>
        <dbReference type="PROSITE" id="PS50172"/>
    </source>
</evidence>
<dbReference type="SMART" id="SM00773">
    <property type="entry name" value="WGR"/>
    <property type="match status" value="1"/>
</dbReference>
<dbReference type="PANTHER" id="PTHR10459:SF106">
    <property type="entry name" value="PROTEIN ADP-RIBOSYLTRANSFERASE PARP3"/>
    <property type="match status" value="1"/>
</dbReference>
<dbReference type="Gene3D" id="3.40.50.10190">
    <property type="entry name" value="BRCT domain"/>
    <property type="match status" value="1"/>
</dbReference>
<dbReference type="SUPFAM" id="SSF52113">
    <property type="entry name" value="BRCT domain"/>
    <property type="match status" value="1"/>
</dbReference>
<dbReference type="PANTHER" id="PTHR10459">
    <property type="entry name" value="DNA LIGASE"/>
    <property type="match status" value="1"/>
</dbReference>
<dbReference type="InterPro" id="IPR004102">
    <property type="entry name" value="Poly(ADP-ribose)pol_reg_dom"/>
</dbReference>
<evidence type="ECO:0000256" key="4">
    <source>
        <dbReference type="ARBA" id="ARBA00022679"/>
    </source>
</evidence>
<keyword evidence="12" id="KW-1185">Reference proteome</keyword>
<comment type="catalytic activity">
    <reaction evidence="1">
        <text>L-aspartyl-[protein] + NAD(+) = 4-O-(ADP-D-ribosyl)-L-aspartyl-[protein] + nicotinamide</text>
        <dbReference type="Rhea" id="RHEA:54424"/>
        <dbReference type="Rhea" id="RHEA-COMP:9867"/>
        <dbReference type="Rhea" id="RHEA-COMP:13832"/>
        <dbReference type="ChEBI" id="CHEBI:17154"/>
        <dbReference type="ChEBI" id="CHEBI:29961"/>
        <dbReference type="ChEBI" id="CHEBI:57540"/>
        <dbReference type="ChEBI" id="CHEBI:138102"/>
    </reaction>
</comment>
<dbReference type="InterPro" id="IPR050800">
    <property type="entry name" value="ARTD/PARP"/>
</dbReference>
<evidence type="ECO:0000256" key="1">
    <source>
        <dbReference type="ARBA" id="ARBA00000438"/>
    </source>
</evidence>
<reference evidence="11" key="2">
    <citation type="submission" date="2021-01" db="UniProtKB">
        <authorList>
            <consortium name="EnsemblPlants"/>
        </authorList>
    </citation>
    <scope>IDENTIFICATION</scope>
</reference>
<dbReference type="SUPFAM" id="SSF142921">
    <property type="entry name" value="WGR domain-like"/>
    <property type="match status" value="1"/>
</dbReference>
<sequence>MNDDLSDGPSFLNKCATCLVVSPAERERGGTSKLVEAMERGIRVVSEAWLADSVHKKEAQPFEAFDVVSDLSVDGKGIPWDKQDPSDEALESLSAELKLYGKRGVYKDSILQEQGGEIFQKDGILYNCASSLCVLGRGLNDYCVMQPITVPERGLHLYYKKDRVGNDPNAEERLKQWEDVENAVKEFVRLFEEITRNEFEPWEREKKFQKKPLKFFPIDMDDGIEVRHGGLALRQLGVAVTHCKLEPLLANFMKVLCSQGIYKYVLMEIGHDPPDLPIGMVTDFHLKRCIKPHSGSSSISLSSTL</sequence>
<keyword evidence="5" id="KW-0520">NAD</keyword>
<dbReference type="CDD" id="cd08001">
    <property type="entry name" value="WGR_PARP1_like"/>
    <property type="match status" value="1"/>
</dbReference>
<dbReference type="EMBL" id="LRBV02000001">
    <property type="status" value="NOT_ANNOTATED_CDS"/>
    <property type="molecule type" value="Genomic_DNA"/>
</dbReference>
<name>A0A7N2KM09_QUELO</name>
<dbReference type="AlphaFoldDB" id="A0A7N2KM09"/>
<dbReference type="GO" id="GO:0006302">
    <property type="term" value="P:double-strand break repair"/>
    <property type="evidence" value="ECO:0007669"/>
    <property type="project" value="TreeGrafter"/>
</dbReference>
<dbReference type="GO" id="GO:0070212">
    <property type="term" value="P:protein poly-ADP-ribosylation"/>
    <property type="evidence" value="ECO:0007669"/>
    <property type="project" value="TreeGrafter"/>
</dbReference>
<dbReference type="InParanoid" id="A0A7N2KM09"/>
<evidence type="ECO:0000313" key="11">
    <source>
        <dbReference type="EnsemblPlants" id="QL01p012508:mrna"/>
    </source>
</evidence>
<organism evidence="11 12">
    <name type="scientific">Quercus lobata</name>
    <name type="common">Valley oak</name>
    <dbReference type="NCBI Taxonomy" id="97700"/>
    <lineage>
        <taxon>Eukaryota</taxon>
        <taxon>Viridiplantae</taxon>
        <taxon>Streptophyta</taxon>
        <taxon>Embryophyta</taxon>
        <taxon>Tracheophyta</taxon>
        <taxon>Spermatophyta</taxon>
        <taxon>Magnoliopsida</taxon>
        <taxon>eudicotyledons</taxon>
        <taxon>Gunneridae</taxon>
        <taxon>Pentapetalae</taxon>
        <taxon>rosids</taxon>
        <taxon>fabids</taxon>
        <taxon>Fagales</taxon>
        <taxon>Fagaceae</taxon>
        <taxon>Quercus</taxon>
    </lineage>
</organism>
<dbReference type="GO" id="GO:0003950">
    <property type="term" value="F:NAD+ poly-ADP-ribosyltransferase activity"/>
    <property type="evidence" value="ECO:0007669"/>
    <property type="project" value="InterPro"/>
</dbReference>
<dbReference type="EnsemblPlants" id="QL01p012508:mrna">
    <property type="protein sequence ID" value="QL01p012508:mrna"/>
    <property type="gene ID" value="QL01p012508"/>
</dbReference>
<comment type="catalytic activity">
    <reaction evidence="2">
        <text>L-glutamyl-[protein] + NAD(+) = 5-O-(ADP-D-ribosyl)-L-glutamyl-[protein] + nicotinamide</text>
        <dbReference type="Rhea" id="RHEA:58224"/>
        <dbReference type="Rhea" id="RHEA-COMP:10208"/>
        <dbReference type="Rhea" id="RHEA-COMP:15089"/>
        <dbReference type="ChEBI" id="CHEBI:17154"/>
        <dbReference type="ChEBI" id="CHEBI:29973"/>
        <dbReference type="ChEBI" id="CHEBI:57540"/>
        <dbReference type="ChEBI" id="CHEBI:142540"/>
    </reaction>
</comment>
<dbReference type="GO" id="GO:1990404">
    <property type="term" value="F:NAD+-protein mono-ADP-ribosyltransferase activity"/>
    <property type="evidence" value="ECO:0007669"/>
    <property type="project" value="TreeGrafter"/>
</dbReference>
<evidence type="ECO:0000256" key="3">
    <source>
        <dbReference type="ARBA" id="ARBA00022676"/>
    </source>
</evidence>
<dbReference type="InterPro" id="IPR001357">
    <property type="entry name" value="BRCT_dom"/>
</dbReference>
<evidence type="ECO:0000256" key="6">
    <source>
        <dbReference type="ARBA" id="ARBA00024347"/>
    </source>
</evidence>
<reference evidence="11 12" key="1">
    <citation type="journal article" date="2016" name="G3 (Bethesda)">
        <title>First Draft Assembly and Annotation of the Genome of a California Endemic Oak Quercus lobata Nee (Fagaceae).</title>
        <authorList>
            <person name="Sork V.L."/>
            <person name="Fitz-Gibbon S.T."/>
            <person name="Puiu D."/>
            <person name="Crepeau M."/>
            <person name="Gugger P.F."/>
            <person name="Sherman R."/>
            <person name="Stevens K."/>
            <person name="Langley C.H."/>
            <person name="Pellegrini M."/>
            <person name="Salzberg S.L."/>
        </authorList>
    </citation>
    <scope>NUCLEOTIDE SEQUENCE [LARGE SCALE GENOMIC DNA]</scope>
    <source>
        <strain evidence="11 12">cv. SW786</strain>
    </source>
</reference>
<dbReference type="PROSITE" id="PS51977">
    <property type="entry name" value="WGR"/>
    <property type="match status" value="1"/>
</dbReference>
<dbReference type="InterPro" id="IPR036420">
    <property type="entry name" value="BRCT_dom_sf"/>
</dbReference>
<evidence type="ECO:0000313" key="12">
    <source>
        <dbReference type="Proteomes" id="UP000594261"/>
    </source>
</evidence>
<dbReference type="Pfam" id="PF05406">
    <property type="entry name" value="WGR"/>
    <property type="match status" value="1"/>
</dbReference>
<dbReference type="InterPro" id="IPR008893">
    <property type="entry name" value="WGR_domain"/>
</dbReference>
<keyword evidence="3" id="KW-0328">Glycosyltransferase</keyword>
<dbReference type="SUPFAM" id="SSF47587">
    <property type="entry name" value="Domain of poly(ADP-ribose) polymerase"/>
    <property type="match status" value="1"/>
</dbReference>
<dbReference type="InterPro" id="IPR036616">
    <property type="entry name" value="Poly(ADP-ribose)pol_reg_dom_sf"/>
</dbReference>
<dbReference type="Gramene" id="QL01p012508:mrna">
    <property type="protein sequence ID" value="QL01p012508:mrna"/>
    <property type="gene ID" value="QL01p012508"/>
</dbReference>
<dbReference type="Proteomes" id="UP000594261">
    <property type="component" value="Chromosome 1"/>
</dbReference>
<comment type="similarity">
    <text evidence="6">Belongs to the ARTD/PARP family.</text>
</comment>
<evidence type="ECO:0000259" key="9">
    <source>
        <dbReference type="PROSITE" id="PS51060"/>
    </source>
</evidence>
<evidence type="ECO:0000259" key="10">
    <source>
        <dbReference type="PROSITE" id="PS51977"/>
    </source>
</evidence>
<comment type="function">
    <text evidence="7">Involved in the base excision repair (BER) pathway, by catalyzing the poly(ADP-ribosyl)ation of a limited number of acceptor proteins involved in chromatin architecture and in DNA metabolism. This modification follows DNA damages and appears as an obligatory step in a detection/signaling pathway leading to the reparation of DNA strand breaks.</text>
</comment>
<evidence type="ECO:0008006" key="13">
    <source>
        <dbReference type="Google" id="ProtNLM"/>
    </source>
</evidence>
<evidence type="ECO:0000256" key="5">
    <source>
        <dbReference type="ARBA" id="ARBA00023027"/>
    </source>
</evidence>
<dbReference type="GO" id="GO:0005730">
    <property type="term" value="C:nucleolus"/>
    <property type="evidence" value="ECO:0007669"/>
    <property type="project" value="TreeGrafter"/>
</dbReference>
<proteinExistence type="inferred from homology"/>
<evidence type="ECO:0000256" key="2">
    <source>
        <dbReference type="ARBA" id="ARBA00000459"/>
    </source>
</evidence>
<protein>
    <recommendedName>
        <fullName evidence="13">BRCT domain-containing protein</fullName>
    </recommendedName>
</protein>
<feature type="domain" description="WGR" evidence="10">
    <location>
        <begin position="115"/>
        <end position="215"/>
    </location>
</feature>
<keyword evidence="4" id="KW-0808">Transferase</keyword>
<dbReference type="InterPro" id="IPR036930">
    <property type="entry name" value="WGR_dom_sf"/>
</dbReference>
<evidence type="ECO:0000256" key="7">
    <source>
        <dbReference type="ARBA" id="ARBA00024945"/>
    </source>
</evidence>
<feature type="domain" description="BRCT" evidence="8">
    <location>
        <begin position="1"/>
        <end position="67"/>
    </location>
</feature>
<dbReference type="PROSITE" id="PS50172">
    <property type="entry name" value="BRCT"/>
    <property type="match status" value="1"/>
</dbReference>
<accession>A0A7N2KM09</accession>
<feature type="domain" description="PARP alpha-helical" evidence="9">
    <location>
        <begin position="242"/>
        <end position="305"/>
    </location>
</feature>
<dbReference type="PROSITE" id="PS51060">
    <property type="entry name" value="PARP_ALPHA_HD"/>
    <property type="match status" value="1"/>
</dbReference>